<reference evidence="1 2" key="1">
    <citation type="submission" date="2017-02" db="EMBL/GenBank/DDBJ databases">
        <authorList>
            <person name="Peterson S.W."/>
        </authorList>
    </citation>
    <scope>NUCLEOTIDE SEQUENCE [LARGE SCALE GENOMIC DNA]</scope>
    <source>
        <strain evidence="1 2">DSM 21481</strain>
    </source>
</reference>
<gene>
    <name evidence="1" type="ORF">SAMN04324258_3094</name>
</gene>
<dbReference type="RefSeq" id="WP_079575349.1">
    <property type="nucleotide sequence ID" value="NZ_FUZQ01000005.1"/>
</dbReference>
<accession>A0A1T5L8L0</accession>
<dbReference type="EMBL" id="FUZQ01000005">
    <property type="protein sequence ID" value="SKC72035.1"/>
    <property type="molecule type" value="Genomic_DNA"/>
</dbReference>
<proteinExistence type="predicted"/>
<dbReference type="STRING" id="526729.SAMN04324258_3094"/>
<dbReference type="Proteomes" id="UP000189777">
    <property type="component" value="Unassembled WGS sequence"/>
</dbReference>
<evidence type="ECO:0000313" key="2">
    <source>
        <dbReference type="Proteomes" id="UP000189777"/>
    </source>
</evidence>
<dbReference type="AlphaFoldDB" id="A0A1T5L8L0"/>
<keyword evidence="2" id="KW-1185">Reference proteome</keyword>
<organism evidence="1 2">
    <name type="scientific">Krasilnikoviella flava</name>
    <dbReference type="NCBI Taxonomy" id="526729"/>
    <lineage>
        <taxon>Bacteria</taxon>
        <taxon>Bacillati</taxon>
        <taxon>Actinomycetota</taxon>
        <taxon>Actinomycetes</taxon>
        <taxon>Micrococcales</taxon>
        <taxon>Promicromonosporaceae</taxon>
        <taxon>Krasilnikoviella</taxon>
    </lineage>
</organism>
<name>A0A1T5L8L0_9MICO</name>
<protein>
    <submittedName>
        <fullName evidence="1">Uncharacterized protein</fullName>
    </submittedName>
</protein>
<evidence type="ECO:0000313" key="1">
    <source>
        <dbReference type="EMBL" id="SKC72035.1"/>
    </source>
</evidence>
<dbReference type="OrthoDB" id="669978at2"/>
<sequence>MKLGTVVRDLERSERELARRLDRVAESHQAAHGTLGLAHDVATWSREHARMIAVAVPYDDVLIDDEPGSRLGVVIGRALGDKFDDVGGAVPNDESTLATQPDELMLLMDLREIAMLACGVSIEWGLVAQAAEAVRDRPLLALCLRCRLQTERQLQWADSMIRVLGAQLSAS</sequence>